<dbReference type="PROSITE" id="PS51820">
    <property type="entry name" value="PA14"/>
    <property type="match status" value="1"/>
</dbReference>
<evidence type="ECO:0000256" key="2">
    <source>
        <dbReference type="ARBA" id="ARBA00022801"/>
    </source>
</evidence>
<dbReference type="AlphaFoldDB" id="A0A6N2R3R4"/>
<dbReference type="Pfam" id="PF02837">
    <property type="entry name" value="Glyco_hydro_2_N"/>
    <property type="match status" value="1"/>
</dbReference>
<dbReference type="GO" id="GO:0004565">
    <property type="term" value="F:beta-galactosidase activity"/>
    <property type="evidence" value="ECO:0007669"/>
    <property type="project" value="UniProtKB-EC"/>
</dbReference>
<feature type="signal peptide" evidence="4">
    <location>
        <begin position="1"/>
        <end position="21"/>
    </location>
</feature>
<feature type="domain" description="PA14" evidence="5">
    <location>
        <begin position="846"/>
        <end position="989"/>
    </location>
</feature>
<dbReference type="PANTHER" id="PTHR42732">
    <property type="entry name" value="BETA-GALACTOSIDASE"/>
    <property type="match status" value="1"/>
</dbReference>
<comment type="similarity">
    <text evidence="1">Belongs to the glycosyl hydrolase 2 family.</text>
</comment>
<dbReference type="InterPro" id="IPR006104">
    <property type="entry name" value="Glyco_hydro_2_N"/>
</dbReference>
<dbReference type="EC" id="3.2.1.23" evidence="6"/>
<dbReference type="InterPro" id="IPR051913">
    <property type="entry name" value="GH2_Domain-Containing"/>
</dbReference>
<keyword evidence="3 6" id="KW-0326">Glycosidase</keyword>
<organism evidence="6">
    <name type="scientific">Bacteroides intestinalis</name>
    <dbReference type="NCBI Taxonomy" id="329854"/>
    <lineage>
        <taxon>Bacteria</taxon>
        <taxon>Pseudomonadati</taxon>
        <taxon>Bacteroidota</taxon>
        <taxon>Bacteroidia</taxon>
        <taxon>Bacteroidales</taxon>
        <taxon>Bacteroidaceae</taxon>
        <taxon>Bacteroides</taxon>
    </lineage>
</organism>
<protein>
    <submittedName>
        <fullName evidence="6">Beta-galactosidase</fullName>
        <ecNumber evidence="6">3.2.1.23</ecNumber>
    </submittedName>
</protein>
<dbReference type="InterPro" id="IPR013783">
    <property type="entry name" value="Ig-like_fold"/>
</dbReference>
<dbReference type="Pfam" id="PF07691">
    <property type="entry name" value="PA14"/>
    <property type="match status" value="1"/>
</dbReference>
<reference evidence="6" key="1">
    <citation type="submission" date="2019-11" db="EMBL/GenBank/DDBJ databases">
        <authorList>
            <person name="Feng L."/>
        </authorList>
    </citation>
    <scope>NUCLEOTIDE SEQUENCE</scope>
    <source>
        <strain evidence="6">BintestinalisLFYP9</strain>
    </source>
</reference>
<dbReference type="InterPro" id="IPR037524">
    <property type="entry name" value="PA14/GLEYA"/>
</dbReference>
<sequence>MKKYSPLAFLFSLFFAVSAYAGEGRYTLPLTGGGWSLWLDKEASWQNDRLYLPHEITDLSLLPVNTPTGGWQALNDNPDAVSVEVPGTVEEYLTTSDNPRPEDFKGVSWWYRKITIPADQANKRHLIYFESVRMRAEVYLDGKLVAYDLIGETPFHVDITREAKPGTEQLLAVRVTNPGGNFHWQDFDIQKWGEYNIPPARSFSGIIGRVKLESVNPVFISDIYMQNTPEPTKVNAIISFTNETPSSVKQDVELTVSEKNRPDKVVFRQLLKYVSFPPGKREMMIPVSVSDAKLWDLDTPELYTCNIQIKKGKNTLDRDKKNFGFRWFSAEGVGTDAVLRLNGRRVMLRSAISWGYFPVAGLIATPEMAEKQVLTAKKLGLNMLNFHRCIGSPVVLEKTDELGLLYYEEPGSFHSANHDPFIRTIVNEKLKRMVHRDRSHPSLIIFNLINEFGGPLSRDKELVAKRMNDMREAHAVDPSRIMTFTSGWAGSEDREEDSKSHMLPFDTTLYRKGWFDNHRAGGPETYVESYYKGPKDNIMYTTNRKEIYVRGEEGAISTPPRIQMIYNQISNSGKTGWDGLFWKSQYKAFTDYFQRKGLAPHFGTLDSLTRVMGNVSFEHQGRRIEGLRMQNLGDAYMVNGWEAMPYDNHSGIVDIYRNPKGDVSILAYYNQPLYVAVASRNQVVRLPGSAAVDFYIVNEKDLKGNHTLEIQMIAPDGKVVYTREEKVNLKGGETFGQLLLENVEIPVNAQEGTYRIEAAIKADNRQICARGHDEVVAVGWQASDLSGNGAYYGDGDDKVAAFYKKETGKELPAFSSGQGKLDWLVVNRPLLDEPVVIPPAYFKDKDGNSTLKVTWYSEGDMNIVASVKPDMDINRTFVDGAQPDASVPANQPFSVVWEGELYPSESGQYLLGVETNRGVRMYVNGQQLIDEYYNESPIKQDRPVIMEAGKPVKVRLVYRQTRQSGKIQLKWSQPSATAIAPEKLFDRVKNDGTTLILLGATETWMQAVADYTHIAYNGYYNVGKDWIGGIHFVKKHLLFDGLPVDVALNWPYQSVVRNGDRRFGFRVQGEDLVVGSYRSTPFELGTAVGVIPCGKGKIIFSALDIADNLNDLSGPAEVARKILCNYIKYSSHENIF</sequence>
<keyword evidence="4" id="KW-0732">Signal</keyword>
<dbReference type="Gene3D" id="3.20.20.80">
    <property type="entry name" value="Glycosidases"/>
    <property type="match status" value="1"/>
</dbReference>
<dbReference type="GO" id="GO:0005975">
    <property type="term" value="P:carbohydrate metabolic process"/>
    <property type="evidence" value="ECO:0007669"/>
    <property type="project" value="InterPro"/>
</dbReference>
<accession>A0A6N2R3R4</accession>
<dbReference type="InterPro" id="IPR036156">
    <property type="entry name" value="Beta-gal/glucu_dom_sf"/>
</dbReference>
<feature type="chain" id="PRO_5027077441" evidence="4">
    <location>
        <begin position="22"/>
        <end position="1136"/>
    </location>
</feature>
<dbReference type="InterPro" id="IPR006103">
    <property type="entry name" value="Glyco_hydro_2_cat"/>
</dbReference>
<evidence type="ECO:0000256" key="3">
    <source>
        <dbReference type="ARBA" id="ARBA00023295"/>
    </source>
</evidence>
<dbReference type="InterPro" id="IPR006102">
    <property type="entry name" value="Ig-like_GH2"/>
</dbReference>
<dbReference type="SUPFAM" id="SSF49303">
    <property type="entry name" value="beta-Galactosidase/glucuronidase domain"/>
    <property type="match status" value="1"/>
</dbReference>
<dbReference type="InterPro" id="IPR017853">
    <property type="entry name" value="GH"/>
</dbReference>
<evidence type="ECO:0000259" key="5">
    <source>
        <dbReference type="PROSITE" id="PS51820"/>
    </source>
</evidence>
<dbReference type="RefSeq" id="WP_138292764.1">
    <property type="nucleotide sequence ID" value="NZ_BAABZC010000004.1"/>
</dbReference>
<evidence type="ECO:0000256" key="4">
    <source>
        <dbReference type="SAM" id="SignalP"/>
    </source>
</evidence>
<dbReference type="Pfam" id="PF02836">
    <property type="entry name" value="Glyco_hydro_2_C"/>
    <property type="match status" value="1"/>
</dbReference>
<dbReference type="PANTHER" id="PTHR42732:SF2">
    <property type="entry name" value="BETA-MANNOSIDASE"/>
    <property type="match status" value="1"/>
</dbReference>
<dbReference type="SMART" id="SM00758">
    <property type="entry name" value="PA14"/>
    <property type="match status" value="1"/>
</dbReference>
<evidence type="ECO:0000313" key="6">
    <source>
        <dbReference type="EMBL" id="VYS74909.1"/>
    </source>
</evidence>
<dbReference type="InterPro" id="IPR008979">
    <property type="entry name" value="Galactose-bd-like_sf"/>
</dbReference>
<gene>
    <name evidence="6" type="primary">lacZ_2</name>
    <name evidence="6" type="ORF">BILFYP9_00423</name>
</gene>
<dbReference type="Gene3D" id="2.60.120.260">
    <property type="entry name" value="Galactose-binding domain-like"/>
    <property type="match status" value="1"/>
</dbReference>
<proteinExistence type="inferred from homology"/>
<name>A0A6N2R3R4_9BACE</name>
<dbReference type="SUPFAM" id="SSF49785">
    <property type="entry name" value="Galactose-binding domain-like"/>
    <property type="match status" value="1"/>
</dbReference>
<keyword evidence="2 6" id="KW-0378">Hydrolase</keyword>
<dbReference type="Gene3D" id="3.90.182.10">
    <property type="entry name" value="Toxin - Anthrax Protective Antigen,domain 1"/>
    <property type="match status" value="1"/>
</dbReference>
<dbReference type="SUPFAM" id="SSF51445">
    <property type="entry name" value="(Trans)glycosidases"/>
    <property type="match status" value="1"/>
</dbReference>
<evidence type="ECO:0000256" key="1">
    <source>
        <dbReference type="ARBA" id="ARBA00007401"/>
    </source>
</evidence>
<dbReference type="SUPFAM" id="SSF56988">
    <property type="entry name" value="Anthrax protective antigen"/>
    <property type="match status" value="1"/>
</dbReference>
<dbReference type="InterPro" id="IPR011658">
    <property type="entry name" value="PA14_dom"/>
</dbReference>
<dbReference type="EMBL" id="CACRSU010000004">
    <property type="protein sequence ID" value="VYS74909.1"/>
    <property type="molecule type" value="Genomic_DNA"/>
</dbReference>
<dbReference type="Pfam" id="PF00703">
    <property type="entry name" value="Glyco_hydro_2"/>
    <property type="match status" value="1"/>
</dbReference>
<dbReference type="Gene3D" id="2.60.40.10">
    <property type="entry name" value="Immunoglobulins"/>
    <property type="match status" value="1"/>
</dbReference>